<accession>A0ACB8U552</accession>
<evidence type="ECO:0000313" key="2">
    <source>
        <dbReference type="Proteomes" id="UP001055072"/>
    </source>
</evidence>
<keyword evidence="2" id="KW-1185">Reference proteome</keyword>
<sequence length="377" mass="42213">MSSLSKSDIYQLQLEQISIYLQYAAYVMYLFECCITFTREVGVIWGRKWSITTWIYVLTRYSAVMLTIIGMVPVWGLKATQYLGYIAVAIQFVCLACFSALRIYALLDGKILIAGIVFFLNLVPLGANIVEFVKAVVSFDDLNWICSATSTVSEDVALGRMFSLSSRISVIVGDILVLLVTWSKSIKLYREARQSKIEAPLATLLFRDGTFYFIILLVLNVLQVMERNIPPLFVVGISEPFFQTLPQITICRFILNLRQTQSTGNESFVSRRQSLTLRFVGNVGESLQFGASDGEEEEDDFVEPSSWSAQAEESTVLTMDRDDVNEVTMADHDSTDARLVSCNAYDGWLVLGHSVRIDPSTSSRATRVDGVCPDIDC</sequence>
<reference evidence="1" key="1">
    <citation type="journal article" date="2021" name="Environ. Microbiol.">
        <title>Gene family expansions and transcriptome signatures uncover fungal adaptations to wood decay.</title>
        <authorList>
            <person name="Hage H."/>
            <person name="Miyauchi S."/>
            <person name="Viragh M."/>
            <person name="Drula E."/>
            <person name="Min B."/>
            <person name="Chaduli D."/>
            <person name="Navarro D."/>
            <person name="Favel A."/>
            <person name="Norest M."/>
            <person name="Lesage-Meessen L."/>
            <person name="Balint B."/>
            <person name="Merenyi Z."/>
            <person name="de Eugenio L."/>
            <person name="Morin E."/>
            <person name="Martinez A.T."/>
            <person name="Baldrian P."/>
            <person name="Stursova M."/>
            <person name="Martinez M.J."/>
            <person name="Novotny C."/>
            <person name="Magnuson J.K."/>
            <person name="Spatafora J.W."/>
            <person name="Maurice S."/>
            <person name="Pangilinan J."/>
            <person name="Andreopoulos W."/>
            <person name="LaButti K."/>
            <person name="Hundley H."/>
            <person name="Na H."/>
            <person name="Kuo A."/>
            <person name="Barry K."/>
            <person name="Lipzen A."/>
            <person name="Henrissat B."/>
            <person name="Riley R."/>
            <person name="Ahrendt S."/>
            <person name="Nagy L.G."/>
            <person name="Grigoriev I.V."/>
            <person name="Martin F."/>
            <person name="Rosso M.N."/>
        </authorList>
    </citation>
    <scope>NUCLEOTIDE SEQUENCE</scope>
    <source>
        <strain evidence="1">CBS 384.51</strain>
    </source>
</reference>
<organism evidence="1 2">
    <name type="scientific">Irpex rosettiformis</name>
    <dbReference type="NCBI Taxonomy" id="378272"/>
    <lineage>
        <taxon>Eukaryota</taxon>
        <taxon>Fungi</taxon>
        <taxon>Dikarya</taxon>
        <taxon>Basidiomycota</taxon>
        <taxon>Agaricomycotina</taxon>
        <taxon>Agaricomycetes</taxon>
        <taxon>Polyporales</taxon>
        <taxon>Irpicaceae</taxon>
        <taxon>Irpex</taxon>
    </lineage>
</organism>
<dbReference type="Proteomes" id="UP001055072">
    <property type="component" value="Unassembled WGS sequence"/>
</dbReference>
<gene>
    <name evidence="1" type="ORF">BDY19DRAFT_993466</name>
</gene>
<proteinExistence type="predicted"/>
<dbReference type="EMBL" id="MU274911">
    <property type="protein sequence ID" value="KAI0089249.1"/>
    <property type="molecule type" value="Genomic_DNA"/>
</dbReference>
<comment type="caution">
    <text evidence="1">The sequence shown here is derived from an EMBL/GenBank/DDBJ whole genome shotgun (WGS) entry which is preliminary data.</text>
</comment>
<evidence type="ECO:0000313" key="1">
    <source>
        <dbReference type="EMBL" id="KAI0089249.1"/>
    </source>
</evidence>
<name>A0ACB8U552_9APHY</name>
<protein>
    <submittedName>
        <fullName evidence="1">Uncharacterized protein</fullName>
    </submittedName>
</protein>